<dbReference type="InterPro" id="IPR011051">
    <property type="entry name" value="RmlC_Cupin_sf"/>
</dbReference>
<comment type="cofactor">
    <cofactor evidence="9">
        <name>Fe(2+)</name>
        <dbReference type="ChEBI" id="CHEBI:29033"/>
    </cofactor>
    <text evidence="9">Binds 1 Fe(2+) cation per monomer.</text>
</comment>
<comment type="similarity">
    <text evidence="9">Belongs to the acireductone dioxygenase (ARD) family.</text>
</comment>
<sequence length="181" mass="20314">MSSLCVYHLSTPDTPNKVLTHADDIASTLAGQGIHFERWQATTRIEAGATQAEVVTAYQEQIDTWMTEGGYVSLDVLSVNHDHPQKTELRARHFQEHLQAGDQVHLFVAGRGLLALHIDDYVYAVLCEKNDLISIPAGTPYWFDMGENPRVVAIRLFKNSQGWVPDFTGDDIASRFPQFED</sequence>
<keyword evidence="11" id="KW-1185">Reference proteome</keyword>
<dbReference type="HAMAP" id="MF_01682">
    <property type="entry name" value="Salvage_MtnD"/>
    <property type="match status" value="1"/>
</dbReference>
<dbReference type="GO" id="GO:0019284">
    <property type="term" value="P:L-methionine salvage from S-adenosylmethionine"/>
    <property type="evidence" value="ECO:0007669"/>
    <property type="project" value="InterPro"/>
</dbReference>
<dbReference type="OrthoDB" id="9795636at2"/>
<keyword evidence="5 9" id="KW-0223">Dioxygenase</keyword>
<accession>A0A6I3WH50</accession>
<evidence type="ECO:0000313" key="10">
    <source>
        <dbReference type="EMBL" id="MUF07601.1"/>
    </source>
</evidence>
<comment type="caution">
    <text evidence="9">Lacks conserved residue(s) required for the propagation of feature annotation.</text>
</comment>
<dbReference type="UniPathway" id="UPA00904">
    <property type="reaction ID" value="UER00878"/>
</dbReference>
<name>A0A6I3WH50_9PSED</name>
<dbReference type="Pfam" id="PF03079">
    <property type="entry name" value="ARD"/>
    <property type="match status" value="1"/>
</dbReference>
<dbReference type="GO" id="GO:0005506">
    <property type="term" value="F:iron ion binding"/>
    <property type="evidence" value="ECO:0007669"/>
    <property type="project" value="UniProtKB-UniRule"/>
</dbReference>
<keyword evidence="8 9" id="KW-0486">Methionine biosynthesis</keyword>
<comment type="cofactor">
    <cofactor evidence="9">
        <name>Ni(2+)</name>
        <dbReference type="ChEBI" id="CHEBI:49786"/>
    </cofactor>
    <text evidence="9">Binds 1 nickel ion per monomer.</text>
</comment>
<feature type="binding site" evidence="9">
    <location>
        <position position="97"/>
    </location>
    <ligand>
        <name>Fe(2+)</name>
        <dbReference type="ChEBI" id="CHEBI:29033"/>
    </ligand>
</feature>
<proteinExistence type="inferred from homology"/>
<reference evidence="10 11" key="1">
    <citation type="submission" date="2019-11" db="EMBL/GenBank/DDBJ databases">
        <title>Pseudomonas karstica sp. nov. and Pseudomonas spelaei sp. nov. from karst caves.</title>
        <authorList>
            <person name="Zeman M."/>
        </authorList>
    </citation>
    <scope>NUCLEOTIDE SEQUENCE [LARGE SCALE GENOMIC DNA]</scope>
    <source>
        <strain evidence="10 11">CCM 7893</strain>
    </source>
</reference>
<evidence type="ECO:0000256" key="3">
    <source>
        <dbReference type="ARBA" id="ARBA00022605"/>
    </source>
</evidence>
<keyword evidence="3 9" id="KW-0028">Amino-acid biosynthesis</keyword>
<gene>
    <name evidence="9" type="primary">mtnD</name>
    <name evidence="10" type="ORF">GNF76_24925</name>
</gene>
<evidence type="ECO:0000256" key="8">
    <source>
        <dbReference type="ARBA" id="ARBA00023167"/>
    </source>
</evidence>
<dbReference type="InterPro" id="IPR014710">
    <property type="entry name" value="RmlC-like_jellyroll"/>
</dbReference>
<keyword evidence="7 9" id="KW-0408">Iron</keyword>
<comment type="catalytic activity">
    <reaction evidence="1 9">
        <text>1,2-dihydroxy-5-(methylsulfanyl)pent-1-en-3-one + O2 = 4-methylsulfanyl-2-oxobutanoate + formate + 2 H(+)</text>
        <dbReference type="Rhea" id="RHEA:24504"/>
        <dbReference type="ChEBI" id="CHEBI:15378"/>
        <dbReference type="ChEBI" id="CHEBI:15379"/>
        <dbReference type="ChEBI" id="CHEBI:15740"/>
        <dbReference type="ChEBI" id="CHEBI:16723"/>
        <dbReference type="ChEBI" id="CHEBI:49252"/>
        <dbReference type="EC" id="1.13.11.54"/>
    </reaction>
</comment>
<dbReference type="PANTHER" id="PTHR23418">
    <property type="entry name" value="ACIREDUCTONE DIOXYGENASE"/>
    <property type="match status" value="1"/>
</dbReference>
<dbReference type="EMBL" id="WNNK01000027">
    <property type="protein sequence ID" value="MUF07601.1"/>
    <property type="molecule type" value="Genomic_DNA"/>
</dbReference>
<keyword evidence="4 9" id="KW-0479">Metal-binding</keyword>
<dbReference type="InterPro" id="IPR004313">
    <property type="entry name" value="ARD"/>
</dbReference>
<dbReference type="CDD" id="cd02232">
    <property type="entry name" value="cupin_ARD"/>
    <property type="match status" value="1"/>
</dbReference>
<keyword evidence="6 9" id="KW-0560">Oxidoreductase</keyword>
<comment type="function">
    <text evidence="9">Catalyzes 2 different reactions between oxygene and the acireductone 1,2-dihydroxy-3-keto-5-methylthiopentene (DHK-MTPene) depending upon the metal bound in the active site. Fe-containing acireductone dioxygenase (Fe-ARD) produces formate and 2-keto-4-methylthiobutyrate (KMTB), the alpha-ketoacid precursor of methionine in the methionine recycle pathway. Ni-containing acireductone dioxygenase (Ni-ARD) produces methylthiopropionate, carbon monoxide and formate, and does not lie on the methionine recycle pathway.</text>
</comment>
<comment type="caution">
    <text evidence="10">The sequence shown here is derived from an EMBL/GenBank/DDBJ whole genome shotgun (WGS) entry which is preliminary data.</text>
</comment>
<dbReference type="RefSeq" id="WP_155585734.1">
    <property type="nucleotide sequence ID" value="NZ_JBHSTH010000012.1"/>
</dbReference>
<dbReference type="GO" id="GO:0010309">
    <property type="term" value="F:acireductone dioxygenase [iron(II)-requiring] activity"/>
    <property type="evidence" value="ECO:0007669"/>
    <property type="project" value="UniProtKB-UniRule"/>
</dbReference>
<comment type="catalytic activity">
    <reaction evidence="9">
        <text>1,2-dihydroxy-5-(methylsulfanyl)pent-1-en-3-one + O2 = 3-(methylsulfanyl)propanoate + CO + formate + 2 H(+)</text>
        <dbReference type="Rhea" id="RHEA:14161"/>
        <dbReference type="ChEBI" id="CHEBI:15378"/>
        <dbReference type="ChEBI" id="CHEBI:15379"/>
        <dbReference type="ChEBI" id="CHEBI:15740"/>
        <dbReference type="ChEBI" id="CHEBI:17245"/>
        <dbReference type="ChEBI" id="CHEBI:49016"/>
        <dbReference type="ChEBI" id="CHEBI:49252"/>
        <dbReference type="EC" id="1.13.11.53"/>
    </reaction>
</comment>
<dbReference type="PANTHER" id="PTHR23418:SF0">
    <property type="entry name" value="ACIREDUCTONE DIOXYGENASE"/>
    <property type="match status" value="1"/>
</dbReference>
<evidence type="ECO:0000256" key="7">
    <source>
        <dbReference type="ARBA" id="ARBA00023004"/>
    </source>
</evidence>
<dbReference type="GO" id="GO:0019509">
    <property type="term" value="P:L-methionine salvage from methylthioadenosine"/>
    <property type="evidence" value="ECO:0007669"/>
    <property type="project" value="UniProtKB-UniRule"/>
</dbReference>
<dbReference type="SUPFAM" id="SSF51182">
    <property type="entry name" value="RmlC-like cupins"/>
    <property type="match status" value="1"/>
</dbReference>
<protein>
    <recommendedName>
        <fullName evidence="9">Acireductone dioxygenase</fullName>
    </recommendedName>
    <alternativeName>
        <fullName evidence="9">1,2-dihydroxy-3-keto-5-methylthiopentene dioxygenase</fullName>
        <shortName evidence="9">DHK-MTPene dioxygenase</shortName>
    </alternativeName>
    <alternativeName>
        <fullName evidence="9">Acireductone dioxygenase (Fe(2+)-requiring)</fullName>
        <shortName evidence="9">ARD'</shortName>
        <shortName evidence="9">Fe-ARD</shortName>
        <ecNumber evidence="9">1.13.11.54</ecNumber>
    </alternativeName>
    <alternativeName>
        <fullName evidence="9">Acireductone dioxygenase (Ni(2+)-requiring)</fullName>
        <shortName evidence="9">ARD</shortName>
        <shortName evidence="9">Ni-ARD</shortName>
        <ecNumber evidence="9">1.13.11.53</ecNumber>
    </alternativeName>
</protein>
<evidence type="ECO:0000256" key="2">
    <source>
        <dbReference type="ARBA" id="ARBA00022596"/>
    </source>
</evidence>
<dbReference type="EC" id="1.13.11.53" evidence="9"/>
<dbReference type="GO" id="GO:0016151">
    <property type="term" value="F:nickel cation binding"/>
    <property type="evidence" value="ECO:0007669"/>
    <property type="project" value="UniProtKB-UniRule"/>
</dbReference>
<feature type="site" description="May play a role in metal incorporation in vivo" evidence="9">
    <location>
        <position position="96"/>
    </location>
</feature>
<evidence type="ECO:0000256" key="5">
    <source>
        <dbReference type="ARBA" id="ARBA00022964"/>
    </source>
</evidence>
<feature type="site" description="May play a role in transmitting local conformational changes" evidence="9">
    <location>
        <position position="102"/>
    </location>
</feature>
<evidence type="ECO:0000256" key="4">
    <source>
        <dbReference type="ARBA" id="ARBA00022723"/>
    </source>
</evidence>
<dbReference type="GO" id="GO:0010308">
    <property type="term" value="F:acireductone dioxygenase (Ni2+-requiring) activity"/>
    <property type="evidence" value="ECO:0007669"/>
    <property type="project" value="UniProtKB-UniRule"/>
</dbReference>
<evidence type="ECO:0000256" key="6">
    <source>
        <dbReference type="ARBA" id="ARBA00023002"/>
    </source>
</evidence>
<dbReference type="Gene3D" id="2.60.120.10">
    <property type="entry name" value="Jelly Rolls"/>
    <property type="match status" value="1"/>
</dbReference>
<dbReference type="InterPro" id="IPR023956">
    <property type="entry name" value="ARD_bac"/>
</dbReference>
<evidence type="ECO:0000256" key="9">
    <source>
        <dbReference type="HAMAP-Rule" id="MF_01682"/>
    </source>
</evidence>
<comment type="pathway">
    <text evidence="9">Amino-acid biosynthesis; L-methionine biosynthesis via salvage pathway; L-methionine from S-methyl-5-thio-alpha-D-ribose 1-phosphate: step 5/6.</text>
</comment>
<evidence type="ECO:0000313" key="11">
    <source>
        <dbReference type="Proteomes" id="UP000438196"/>
    </source>
</evidence>
<evidence type="ECO:0000256" key="1">
    <source>
        <dbReference type="ARBA" id="ARBA00000428"/>
    </source>
</evidence>
<keyword evidence="2 9" id="KW-0533">Nickel</keyword>
<dbReference type="Proteomes" id="UP000438196">
    <property type="component" value="Unassembled WGS sequence"/>
</dbReference>
<comment type="subunit">
    <text evidence="9">Monomer.</text>
</comment>
<dbReference type="AlphaFoldDB" id="A0A6I3WH50"/>
<organism evidence="10 11">
    <name type="scientific">Pseudomonas spelaei</name>
    <dbReference type="NCBI Taxonomy" id="1055469"/>
    <lineage>
        <taxon>Bacteria</taxon>
        <taxon>Pseudomonadati</taxon>
        <taxon>Pseudomonadota</taxon>
        <taxon>Gammaproteobacteria</taxon>
        <taxon>Pseudomonadales</taxon>
        <taxon>Pseudomonadaceae</taxon>
        <taxon>Pseudomonas</taxon>
    </lineage>
</organism>
<feature type="binding site" evidence="9">
    <location>
        <position position="97"/>
    </location>
    <ligand>
        <name>Ni(2+)</name>
        <dbReference type="ChEBI" id="CHEBI:49786"/>
    </ligand>
</feature>
<dbReference type="EC" id="1.13.11.54" evidence="9"/>